<dbReference type="Pfam" id="PF00128">
    <property type="entry name" value="Alpha-amylase"/>
    <property type="match status" value="1"/>
</dbReference>
<protein>
    <recommendedName>
        <fullName evidence="2">alpha-glucosidase</fullName>
        <ecNumber evidence="2">3.2.1.20</ecNumber>
    </recommendedName>
</protein>
<dbReference type="PANTHER" id="PTHR10357:SF230">
    <property type="entry name" value="GLYCOSYL HYDROLASE FAMILY 13 CATALYTIC DOMAIN-CONTAINING PROTEIN"/>
    <property type="match status" value="1"/>
</dbReference>
<dbReference type="Pfam" id="PF16028">
    <property type="entry name" value="SLC3A2_N"/>
    <property type="match status" value="1"/>
</dbReference>
<dbReference type="Gene3D" id="3.20.20.80">
    <property type="entry name" value="Glycosidases"/>
    <property type="match status" value="1"/>
</dbReference>
<evidence type="ECO:0000313" key="5">
    <source>
        <dbReference type="Proteomes" id="UP000046393"/>
    </source>
</evidence>
<evidence type="ECO:0000256" key="1">
    <source>
        <dbReference type="ARBA" id="ARBA00001657"/>
    </source>
</evidence>
<dbReference type="EC" id="3.2.1.20" evidence="2"/>
<dbReference type="Proteomes" id="UP000046393">
    <property type="component" value="Unplaced"/>
</dbReference>
<dbReference type="AlphaFoldDB" id="A0A0N5B193"/>
<accession>A0A0N5B193</accession>
<dbReference type="PANTHER" id="PTHR10357">
    <property type="entry name" value="ALPHA-AMYLASE FAMILY MEMBER"/>
    <property type="match status" value="1"/>
</dbReference>
<comment type="catalytic activity">
    <reaction evidence="1">
        <text>Hydrolysis of terminal, non-reducing (1-&gt;4)-linked alpha-D-glucose residues with release of alpha-D-glucose.</text>
        <dbReference type="EC" id="3.2.1.20"/>
    </reaction>
</comment>
<dbReference type="WBParaSite" id="SMUV_0001104501-mRNA-1">
    <property type="protein sequence ID" value="SMUV_0001104501-mRNA-1"/>
    <property type="gene ID" value="SMUV_0001104501"/>
</dbReference>
<evidence type="ECO:0000256" key="3">
    <source>
        <dbReference type="SAM" id="Phobius"/>
    </source>
</evidence>
<evidence type="ECO:0000313" key="6">
    <source>
        <dbReference type="WBParaSite" id="SMUV_0001104501-mRNA-1"/>
    </source>
</evidence>
<dbReference type="SUPFAM" id="SSF51445">
    <property type="entry name" value="(Trans)glycosidases"/>
    <property type="match status" value="1"/>
</dbReference>
<keyword evidence="5" id="KW-1185">Reference proteome</keyword>
<feature type="domain" description="Glycosyl hydrolase family 13 catalytic" evidence="4">
    <location>
        <begin position="118"/>
        <end position="491"/>
    </location>
</feature>
<dbReference type="InterPro" id="IPR017853">
    <property type="entry name" value="GH"/>
</dbReference>
<dbReference type="GO" id="GO:0004558">
    <property type="term" value="F:alpha-1,4-glucosidase activity"/>
    <property type="evidence" value="ECO:0007669"/>
    <property type="project" value="UniProtKB-EC"/>
</dbReference>
<dbReference type="InterPro" id="IPR006047">
    <property type="entry name" value="GH13_cat_dom"/>
</dbReference>
<keyword evidence="3" id="KW-0812">Transmembrane</keyword>
<reference evidence="6" key="1">
    <citation type="submission" date="2017-02" db="UniProtKB">
        <authorList>
            <consortium name="WormBaseParasite"/>
        </authorList>
    </citation>
    <scope>IDENTIFICATION</scope>
</reference>
<dbReference type="GO" id="GO:0005975">
    <property type="term" value="P:carbohydrate metabolic process"/>
    <property type="evidence" value="ECO:0007669"/>
    <property type="project" value="InterPro"/>
</dbReference>
<dbReference type="SMART" id="SM00642">
    <property type="entry name" value="Aamy"/>
    <property type="match status" value="1"/>
</dbReference>
<proteinExistence type="predicted"/>
<organism evidence="5 6">
    <name type="scientific">Syphacia muris</name>
    <dbReference type="NCBI Taxonomy" id="451379"/>
    <lineage>
        <taxon>Eukaryota</taxon>
        <taxon>Metazoa</taxon>
        <taxon>Ecdysozoa</taxon>
        <taxon>Nematoda</taxon>
        <taxon>Chromadorea</taxon>
        <taxon>Rhabditida</taxon>
        <taxon>Spirurina</taxon>
        <taxon>Oxyuridomorpha</taxon>
        <taxon>Oxyuroidea</taxon>
        <taxon>Oxyuridae</taxon>
        <taxon>Syphacia</taxon>
    </lineage>
</organism>
<evidence type="ECO:0000256" key="2">
    <source>
        <dbReference type="ARBA" id="ARBA00012741"/>
    </source>
</evidence>
<dbReference type="InterPro" id="IPR031984">
    <property type="entry name" value="SLC3A2_N"/>
</dbReference>
<dbReference type="InterPro" id="IPR045857">
    <property type="entry name" value="O16G_dom_2"/>
</dbReference>
<dbReference type="Gene3D" id="3.90.400.10">
    <property type="entry name" value="Oligo-1,6-glucosidase, Domain 2"/>
    <property type="match status" value="1"/>
</dbReference>
<sequence length="580" mass="66507">MDSVNLMPGPEKRVPRLYEVEKGQKTESYISAITGNSLLTKKKAPPLCKPDKVIKMFYIDEKFTVIYSFFVHFRWLLLILLVIVLIAMIIASILIILFSPSCNPVYKPFWWNNAIIYQIWTPSFQDSDGNGLGDLAGLRIRLGRLRKQGINAVWVNPFLESDNFTRAIRDYRTIDPKLGTMEDAEKLIAEAHKHMAFIITLPIAITSRSHSWFMRSSSRASNPINANFSGFYHWRRGNGSSLDEAMYTEYNNTTIFYMHYANKPNLPVLNWQNDSVREHMFVSLFSYWIDKGIDAFYLSDIEYLARTSSGMSSNWNNIQDIIRDIRNYVDTYSKESAVTKNKKIVLFADRKDATEDDKRKLVNSGLNSVVNYELGTISDSSEICGGTDQIGSCTHEILSDILIFHNESPEIFGNSELPRLASRVHSRAQAELLSMIQFLLPGANSFYYGEEIGMRNLINSTKCHAQQGVMQWDDAQNAGFSTAQQLKVNLHSDYKNINYERQLREKYSQLKTFRALAKLRSADATLIRGKTFIGKLVNEHAFTVSRFRYNDTANDTDDVNCLKEFSFKFSAITIYKLHLM</sequence>
<keyword evidence="3" id="KW-0472">Membrane</keyword>
<evidence type="ECO:0000259" key="4">
    <source>
        <dbReference type="SMART" id="SM00642"/>
    </source>
</evidence>
<dbReference type="STRING" id="451379.A0A0N5B193"/>
<name>A0A0N5B193_9BILA</name>
<keyword evidence="3" id="KW-1133">Transmembrane helix</keyword>
<feature type="transmembrane region" description="Helical" evidence="3">
    <location>
        <begin position="75"/>
        <end position="98"/>
    </location>
</feature>